<evidence type="ECO:0000256" key="2">
    <source>
        <dbReference type="ARBA" id="ARBA00007776"/>
    </source>
</evidence>
<keyword evidence="3" id="KW-1003">Cell membrane</keyword>
<evidence type="ECO:0000256" key="3">
    <source>
        <dbReference type="ARBA" id="ARBA00022475"/>
    </source>
</evidence>
<proteinExistence type="inferred from homology"/>
<dbReference type="GO" id="GO:0005886">
    <property type="term" value="C:plasma membrane"/>
    <property type="evidence" value="ECO:0007669"/>
    <property type="project" value="UniProtKB-SubCell"/>
</dbReference>
<sequence>MKKFITLFSIIMLLLIFDNAFVPFFSIKGFIPSVLFTFIISYSIVNESWEGLWVGVFAGVLQDLYFNNVFGINAFVNMLSCVLAGFIGVNIFKEKIFVPIISNFFLSVFKGILVFVILYLLKINMDAKIIFFSSIYNMIISIPMYKLVYKLCNKQYMQRKWKF</sequence>
<feature type="transmembrane region" description="Helical" evidence="8">
    <location>
        <begin position="96"/>
        <end position="121"/>
    </location>
</feature>
<feature type="transmembrane region" description="Helical" evidence="8">
    <location>
        <begin position="6"/>
        <end position="22"/>
    </location>
</feature>
<dbReference type="Proteomes" id="UP000563151">
    <property type="component" value="Unassembled WGS sequence"/>
</dbReference>
<dbReference type="InterPro" id="IPR007227">
    <property type="entry name" value="Cell_shape_determining_MreD"/>
</dbReference>
<comment type="subcellular location">
    <subcellularLocation>
        <location evidence="1">Cell membrane</location>
        <topology evidence="1">Multi-pass membrane protein</topology>
    </subcellularLocation>
</comment>
<evidence type="ECO:0000256" key="6">
    <source>
        <dbReference type="ARBA" id="ARBA00022989"/>
    </source>
</evidence>
<evidence type="ECO:0000313" key="10">
    <source>
        <dbReference type="Proteomes" id="UP000563151"/>
    </source>
</evidence>
<protein>
    <submittedName>
        <fullName evidence="9">Rod shape-determining protein MreD</fullName>
    </submittedName>
</protein>
<keyword evidence="10" id="KW-1185">Reference proteome</keyword>
<dbReference type="GO" id="GO:0008360">
    <property type="term" value="P:regulation of cell shape"/>
    <property type="evidence" value="ECO:0007669"/>
    <property type="project" value="UniProtKB-KW"/>
</dbReference>
<evidence type="ECO:0000256" key="8">
    <source>
        <dbReference type="SAM" id="Phobius"/>
    </source>
</evidence>
<comment type="caution">
    <text evidence="9">The sequence shown here is derived from an EMBL/GenBank/DDBJ whole genome shotgun (WGS) entry which is preliminary data.</text>
</comment>
<keyword evidence="6 8" id="KW-1133">Transmembrane helix</keyword>
<feature type="transmembrane region" description="Helical" evidence="8">
    <location>
        <begin position="127"/>
        <end position="149"/>
    </location>
</feature>
<evidence type="ECO:0000313" key="9">
    <source>
        <dbReference type="EMBL" id="MBC2397315.1"/>
    </source>
</evidence>
<evidence type="ECO:0000256" key="5">
    <source>
        <dbReference type="ARBA" id="ARBA00022960"/>
    </source>
</evidence>
<dbReference type="Pfam" id="PF04093">
    <property type="entry name" value="MreD"/>
    <property type="match status" value="1"/>
</dbReference>
<organism evidence="9 10">
    <name type="scientific">Clostridium tetanomorphum</name>
    <dbReference type="NCBI Taxonomy" id="1553"/>
    <lineage>
        <taxon>Bacteria</taxon>
        <taxon>Bacillati</taxon>
        <taxon>Bacillota</taxon>
        <taxon>Clostridia</taxon>
        <taxon>Eubacteriales</taxon>
        <taxon>Clostridiaceae</taxon>
        <taxon>Clostridium</taxon>
    </lineage>
</organism>
<dbReference type="InterPro" id="IPR017225">
    <property type="entry name" value="Cell_shape_determin_MreD_prd"/>
</dbReference>
<evidence type="ECO:0000256" key="1">
    <source>
        <dbReference type="ARBA" id="ARBA00004651"/>
    </source>
</evidence>
<keyword evidence="4 8" id="KW-0812">Transmembrane</keyword>
<reference evidence="9 10" key="1">
    <citation type="submission" date="2020-04" db="EMBL/GenBank/DDBJ databases">
        <title>Genomic insights into acetone-butanol-ethanol (ABE) fermentation by sequencing solventogenic clostridia strains.</title>
        <authorList>
            <person name="Brown S."/>
        </authorList>
    </citation>
    <scope>NUCLEOTIDE SEQUENCE [LARGE SCALE GENOMIC DNA]</scope>
    <source>
        <strain evidence="9 10">DJ011</strain>
    </source>
</reference>
<dbReference type="NCBIfam" id="TIGR03426">
    <property type="entry name" value="shape_MreD"/>
    <property type="match status" value="1"/>
</dbReference>
<name>A0A923J123_CLOTT</name>
<feature type="transmembrane region" description="Helical" evidence="8">
    <location>
        <begin position="65"/>
        <end position="89"/>
    </location>
</feature>
<gene>
    <name evidence="9" type="primary">mreD</name>
    <name evidence="9" type="ORF">HGG79_05930</name>
</gene>
<accession>A0A923J123</accession>
<dbReference type="RefSeq" id="WP_035144344.1">
    <property type="nucleotide sequence ID" value="NZ_JAAZWO010000005.1"/>
</dbReference>
<dbReference type="PIRSF" id="PIRSF037497">
    <property type="entry name" value="MreD_Clostridium/Treponema_prd"/>
    <property type="match status" value="1"/>
</dbReference>
<dbReference type="AlphaFoldDB" id="A0A923J123"/>
<evidence type="ECO:0000256" key="4">
    <source>
        <dbReference type="ARBA" id="ARBA00022692"/>
    </source>
</evidence>
<comment type="similarity">
    <text evidence="2">Belongs to the MreD family.</text>
</comment>
<evidence type="ECO:0000256" key="7">
    <source>
        <dbReference type="ARBA" id="ARBA00023136"/>
    </source>
</evidence>
<keyword evidence="5" id="KW-0133">Cell shape</keyword>
<keyword evidence="7 8" id="KW-0472">Membrane</keyword>
<dbReference type="EMBL" id="JAAZWO010000005">
    <property type="protein sequence ID" value="MBC2397315.1"/>
    <property type="molecule type" value="Genomic_DNA"/>
</dbReference>